<feature type="domain" description="Mechanosensitive ion channel transmembrane helices 2/3" evidence="10">
    <location>
        <begin position="201"/>
        <end position="242"/>
    </location>
</feature>
<comment type="similarity">
    <text evidence="2">Belongs to the MscS (TC 1.A.23) family.</text>
</comment>
<evidence type="ECO:0000256" key="7">
    <source>
        <dbReference type="SAM" id="Phobius"/>
    </source>
</evidence>
<dbReference type="Gene3D" id="3.30.70.100">
    <property type="match status" value="1"/>
</dbReference>
<dbReference type="InterPro" id="IPR049278">
    <property type="entry name" value="MS_channel_C"/>
</dbReference>
<dbReference type="SUPFAM" id="SSF82689">
    <property type="entry name" value="Mechanosensitive channel protein MscS (YggB), C-terminal domain"/>
    <property type="match status" value="1"/>
</dbReference>
<dbReference type="InterPro" id="IPR006685">
    <property type="entry name" value="MscS_channel_2nd"/>
</dbReference>
<evidence type="ECO:0000313" key="12">
    <source>
        <dbReference type="Proteomes" id="UP000562492"/>
    </source>
</evidence>
<dbReference type="SUPFAM" id="SSF82861">
    <property type="entry name" value="Mechanosensitive channel protein MscS (YggB), transmembrane region"/>
    <property type="match status" value="1"/>
</dbReference>
<evidence type="ECO:0000259" key="10">
    <source>
        <dbReference type="Pfam" id="PF21088"/>
    </source>
</evidence>
<evidence type="ECO:0000256" key="4">
    <source>
        <dbReference type="ARBA" id="ARBA00022692"/>
    </source>
</evidence>
<dbReference type="Gene3D" id="2.30.30.60">
    <property type="match status" value="1"/>
</dbReference>
<dbReference type="Pfam" id="PF21082">
    <property type="entry name" value="MS_channel_3rd"/>
    <property type="match status" value="1"/>
</dbReference>
<comment type="subcellular location">
    <subcellularLocation>
        <location evidence="1">Cell membrane</location>
        <topology evidence="1">Multi-pass membrane protein</topology>
    </subcellularLocation>
</comment>
<comment type="caution">
    <text evidence="11">The sequence shown here is derived from an EMBL/GenBank/DDBJ whole genome shotgun (WGS) entry which is preliminary data.</text>
</comment>
<keyword evidence="5 7" id="KW-1133">Transmembrane helix</keyword>
<feature type="transmembrane region" description="Helical" evidence="7">
    <location>
        <begin position="81"/>
        <end position="100"/>
    </location>
</feature>
<evidence type="ECO:0000259" key="8">
    <source>
        <dbReference type="Pfam" id="PF00924"/>
    </source>
</evidence>
<dbReference type="PANTHER" id="PTHR30347">
    <property type="entry name" value="POTASSIUM CHANNEL RELATED"/>
    <property type="match status" value="1"/>
</dbReference>
<dbReference type="InterPro" id="IPR023408">
    <property type="entry name" value="MscS_beta-dom_sf"/>
</dbReference>
<feature type="transmembrane region" description="Helical" evidence="7">
    <location>
        <begin position="202"/>
        <end position="219"/>
    </location>
</feature>
<protein>
    <submittedName>
        <fullName evidence="11">Small-conductance mechanosensitive channel</fullName>
    </submittedName>
</protein>
<evidence type="ECO:0000313" key="11">
    <source>
        <dbReference type="EMBL" id="MBB6576846.1"/>
    </source>
</evidence>
<keyword evidence="3" id="KW-1003">Cell membrane</keyword>
<dbReference type="Pfam" id="PF00924">
    <property type="entry name" value="MS_channel_2nd"/>
    <property type="match status" value="1"/>
</dbReference>
<keyword evidence="12" id="KW-1185">Reference proteome</keyword>
<dbReference type="InterPro" id="IPR011014">
    <property type="entry name" value="MscS_channel_TM-2"/>
</dbReference>
<feature type="transmembrane region" description="Helical" evidence="7">
    <location>
        <begin position="160"/>
        <end position="181"/>
    </location>
</feature>
<feature type="domain" description="Mechanosensitive ion channel MscS C-terminal" evidence="9">
    <location>
        <begin position="320"/>
        <end position="401"/>
    </location>
</feature>
<accession>A0ABR6RCI3</accession>
<keyword evidence="4 7" id="KW-0812">Transmembrane</keyword>
<evidence type="ECO:0000259" key="9">
    <source>
        <dbReference type="Pfam" id="PF21082"/>
    </source>
</evidence>
<feature type="transmembrane region" description="Helical" evidence="7">
    <location>
        <begin position="120"/>
        <end position="140"/>
    </location>
</feature>
<sequence>MDIFEKLIHDFRQASTLLELGVLLACLVLAGLLARALYRRYDGGPSVWFGASAWGGALFPLLALLFTAGARMVVEHYQPVFLLRLGAQILLSLAVIRLVARVLAKTFPHSTVVRLIERIFSWLAWGVAVLGILGVLPAVTGELDSIRFAFGKTSISILELLQGVLSVGIVMIVVLWISATFEQRVIDDMVSDLSMRKMAVNLTRMVLITVGLLVALSLVGVDLTALSVLGGALGVGLGFGMQKIASNYVSGFLVLIERALRIGDNVRVDGFEGRITDIRTRYTVIRAGNGRESIVPNETLITQRVENLTAADQKFNLTSNIVVAADCNVAQVQQILQEAATAQTRVLKTPAPVAYLVNFAADGLEFSLSYYINDPVNGQANIRSAVNIAMLEGLRAAKIDIPFPQRILHIQNNAGGAIPAAQG</sequence>
<dbReference type="InterPro" id="IPR052702">
    <property type="entry name" value="MscS-like_channel"/>
</dbReference>
<name>A0ABR6RCI3_9BURK</name>
<dbReference type="InterPro" id="IPR010920">
    <property type="entry name" value="LSM_dom_sf"/>
</dbReference>
<evidence type="ECO:0000256" key="2">
    <source>
        <dbReference type="ARBA" id="ARBA00008017"/>
    </source>
</evidence>
<feature type="transmembrane region" description="Helical" evidence="7">
    <location>
        <begin position="47"/>
        <end position="69"/>
    </location>
</feature>
<dbReference type="RefSeq" id="WP_184705740.1">
    <property type="nucleotide sequence ID" value="NZ_JACHKZ010000004.1"/>
</dbReference>
<dbReference type="Pfam" id="PF21088">
    <property type="entry name" value="MS_channel_1st"/>
    <property type="match status" value="1"/>
</dbReference>
<reference evidence="11 12" key="1">
    <citation type="submission" date="2020-08" db="EMBL/GenBank/DDBJ databases">
        <title>Functional genomics of gut bacteria from endangered species of beetles.</title>
        <authorList>
            <person name="Carlos-Shanley C."/>
        </authorList>
    </citation>
    <scope>NUCLEOTIDE SEQUENCE [LARGE SCALE GENOMIC DNA]</scope>
    <source>
        <strain evidence="11 12">S00124</strain>
    </source>
</reference>
<feature type="domain" description="Mechanosensitive ion channel MscS" evidence="8">
    <location>
        <begin position="244"/>
        <end position="309"/>
    </location>
</feature>
<proteinExistence type="inferred from homology"/>
<evidence type="ECO:0000256" key="1">
    <source>
        <dbReference type="ARBA" id="ARBA00004651"/>
    </source>
</evidence>
<gene>
    <name evidence="11" type="ORF">HNP33_000896</name>
</gene>
<organism evidence="11 12">
    <name type="scientific">Comamonas odontotermitis</name>
    <dbReference type="NCBI Taxonomy" id="379895"/>
    <lineage>
        <taxon>Bacteria</taxon>
        <taxon>Pseudomonadati</taxon>
        <taxon>Pseudomonadota</taxon>
        <taxon>Betaproteobacteria</taxon>
        <taxon>Burkholderiales</taxon>
        <taxon>Comamonadaceae</taxon>
        <taxon>Comamonas</taxon>
    </lineage>
</organism>
<dbReference type="PANTHER" id="PTHR30347:SF1">
    <property type="entry name" value="MECHANOSENSITIVE CHANNEL MSCK"/>
    <property type="match status" value="1"/>
</dbReference>
<evidence type="ECO:0000256" key="6">
    <source>
        <dbReference type="ARBA" id="ARBA00023136"/>
    </source>
</evidence>
<evidence type="ECO:0000256" key="3">
    <source>
        <dbReference type="ARBA" id="ARBA00022475"/>
    </source>
</evidence>
<dbReference type="Proteomes" id="UP000562492">
    <property type="component" value="Unassembled WGS sequence"/>
</dbReference>
<dbReference type="InterPro" id="IPR049142">
    <property type="entry name" value="MS_channel_1st"/>
</dbReference>
<dbReference type="Gene3D" id="1.10.287.1260">
    <property type="match status" value="1"/>
</dbReference>
<dbReference type="InterPro" id="IPR011066">
    <property type="entry name" value="MscS_channel_C_sf"/>
</dbReference>
<dbReference type="SUPFAM" id="SSF50182">
    <property type="entry name" value="Sm-like ribonucleoproteins"/>
    <property type="match status" value="1"/>
</dbReference>
<keyword evidence="6 7" id="KW-0472">Membrane</keyword>
<dbReference type="EMBL" id="JACHKZ010000004">
    <property type="protein sequence ID" value="MBB6576846.1"/>
    <property type="molecule type" value="Genomic_DNA"/>
</dbReference>
<evidence type="ECO:0000256" key="5">
    <source>
        <dbReference type="ARBA" id="ARBA00022989"/>
    </source>
</evidence>
<feature type="transmembrane region" description="Helical" evidence="7">
    <location>
        <begin position="20"/>
        <end position="38"/>
    </location>
</feature>